<evidence type="ECO:0000256" key="5">
    <source>
        <dbReference type="ARBA" id="ARBA00022692"/>
    </source>
</evidence>
<gene>
    <name evidence="10" type="primary">ybhS</name>
    <name evidence="10" type="ORF">DAMNIGENAA_14650</name>
</gene>
<evidence type="ECO:0000256" key="4">
    <source>
        <dbReference type="ARBA" id="ARBA00022475"/>
    </source>
</evidence>
<evidence type="ECO:0000256" key="8">
    <source>
        <dbReference type="SAM" id="Phobius"/>
    </source>
</evidence>
<evidence type="ECO:0000313" key="10">
    <source>
        <dbReference type="EMBL" id="GLI34032.1"/>
    </source>
</evidence>
<evidence type="ECO:0000256" key="1">
    <source>
        <dbReference type="ARBA" id="ARBA00004651"/>
    </source>
</evidence>
<feature type="transmembrane region" description="Helical" evidence="8">
    <location>
        <begin position="349"/>
        <end position="370"/>
    </location>
</feature>
<feature type="transmembrane region" description="Helical" evidence="8">
    <location>
        <begin position="261"/>
        <end position="283"/>
    </location>
</feature>
<keyword evidence="3" id="KW-0813">Transport</keyword>
<feature type="transmembrane region" description="Helical" evidence="8">
    <location>
        <begin position="226"/>
        <end position="249"/>
    </location>
</feature>
<dbReference type="PANTHER" id="PTHR30294">
    <property type="entry name" value="MEMBRANE COMPONENT OF ABC TRANSPORTER YHHJ-RELATED"/>
    <property type="match status" value="1"/>
</dbReference>
<dbReference type="PANTHER" id="PTHR30294:SF29">
    <property type="entry name" value="MULTIDRUG ABC TRANSPORTER PERMEASE YBHS-RELATED"/>
    <property type="match status" value="1"/>
</dbReference>
<reference evidence="10" key="1">
    <citation type="submission" date="2022-12" db="EMBL/GenBank/DDBJ databases">
        <title>Reference genome sequencing for broad-spectrum identification of bacterial and archaeal isolates by mass spectrometry.</title>
        <authorList>
            <person name="Sekiguchi Y."/>
            <person name="Tourlousse D.M."/>
        </authorList>
    </citation>
    <scope>NUCLEOTIDE SEQUENCE</scope>
    <source>
        <strain evidence="10">ASRB1</strain>
    </source>
</reference>
<comment type="caution">
    <text evidence="10">The sequence shown here is derived from an EMBL/GenBank/DDBJ whole genome shotgun (WGS) entry which is preliminary data.</text>
</comment>
<dbReference type="GO" id="GO:0140359">
    <property type="term" value="F:ABC-type transporter activity"/>
    <property type="evidence" value="ECO:0007669"/>
    <property type="project" value="InterPro"/>
</dbReference>
<dbReference type="AlphaFoldDB" id="A0A9W6D4J4"/>
<keyword evidence="4" id="KW-1003">Cell membrane</keyword>
<keyword evidence="6 8" id="KW-1133">Transmembrane helix</keyword>
<dbReference type="RefSeq" id="WP_281793305.1">
    <property type="nucleotide sequence ID" value="NZ_BSDR01000001.1"/>
</dbReference>
<evidence type="ECO:0000259" key="9">
    <source>
        <dbReference type="PROSITE" id="PS51012"/>
    </source>
</evidence>
<keyword evidence="5 8" id="KW-0812">Transmembrane</keyword>
<dbReference type="Gene3D" id="3.40.1710.10">
    <property type="entry name" value="abc type-2 transporter like domain"/>
    <property type="match status" value="1"/>
</dbReference>
<dbReference type="EMBL" id="BSDR01000001">
    <property type="protein sequence ID" value="GLI34032.1"/>
    <property type="molecule type" value="Genomic_DNA"/>
</dbReference>
<evidence type="ECO:0000313" key="11">
    <source>
        <dbReference type="Proteomes" id="UP001144372"/>
    </source>
</evidence>
<comment type="similarity">
    <text evidence="2">Belongs to the ABC-2 integral membrane protein family.</text>
</comment>
<accession>A0A9W6D4J4</accession>
<name>A0A9W6D4J4_9BACT</name>
<protein>
    <submittedName>
        <fullName evidence="10">Membrane protein</fullName>
    </submittedName>
</protein>
<dbReference type="Proteomes" id="UP001144372">
    <property type="component" value="Unassembled WGS sequence"/>
</dbReference>
<keyword evidence="11" id="KW-1185">Reference proteome</keyword>
<sequence length="377" mass="41631">MKPQRVRAIARKEFIHIVRDPRSLGMAIAIPMLLLLLFGYALTLDVDNVPLVVWDQSETPVSREFISRFSDSRYFSIRGSLRNDQEVDYAIDSGEALMALTIPTDFAERIESGRPVSVQLVVDGSDSNTATIAIGYAEVLVQIYSQQVALKEIRRSGGRTLALPVDMRPRIWFNADMESKNYIIPGLIAVIMMVIASILTSLTVAREWERGTMEQLISTPIKGHELVLGKLLPYFIIGMFDVLVAVLMGEFLFHVPLRGSVFLLFAMAAIFLTGALSLGMLISIVTKSQLIASQLAMVLTLLPAFLLSGFAYAISNMPKPIQVITHVIPARYFVALLKGIYLKGLGLDILGAEAGLLTVFSVVMVLLANIKFRKKLV</sequence>
<evidence type="ECO:0000256" key="7">
    <source>
        <dbReference type="ARBA" id="ARBA00023136"/>
    </source>
</evidence>
<dbReference type="InterPro" id="IPR047817">
    <property type="entry name" value="ABC2_TM_bact-type"/>
</dbReference>
<feature type="transmembrane region" description="Helical" evidence="8">
    <location>
        <begin position="295"/>
        <end position="314"/>
    </location>
</feature>
<evidence type="ECO:0000256" key="3">
    <source>
        <dbReference type="ARBA" id="ARBA00022448"/>
    </source>
</evidence>
<dbReference type="InterPro" id="IPR051449">
    <property type="entry name" value="ABC-2_transporter_component"/>
</dbReference>
<keyword evidence="7 8" id="KW-0472">Membrane</keyword>
<dbReference type="GO" id="GO:0005886">
    <property type="term" value="C:plasma membrane"/>
    <property type="evidence" value="ECO:0007669"/>
    <property type="project" value="UniProtKB-SubCell"/>
</dbReference>
<proteinExistence type="inferred from homology"/>
<evidence type="ECO:0000256" key="6">
    <source>
        <dbReference type="ARBA" id="ARBA00022989"/>
    </source>
</evidence>
<organism evidence="10 11">
    <name type="scientific">Desulforhabdus amnigena</name>
    <dbReference type="NCBI Taxonomy" id="40218"/>
    <lineage>
        <taxon>Bacteria</taxon>
        <taxon>Pseudomonadati</taxon>
        <taxon>Thermodesulfobacteriota</taxon>
        <taxon>Syntrophobacteria</taxon>
        <taxon>Syntrophobacterales</taxon>
        <taxon>Syntrophobacteraceae</taxon>
        <taxon>Desulforhabdus</taxon>
    </lineage>
</organism>
<dbReference type="PROSITE" id="PS51012">
    <property type="entry name" value="ABC_TM2"/>
    <property type="match status" value="1"/>
</dbReference>
<dbReference type="Pfam" id="PF12698">
    <property type="entry name" value="ABC2_membrane_3"/>
    <property type="match status" value="1"/>
</dbReference>
<feature type="domain" description="ABC transmembrane type-2" evidence="9">
    <location>
        <begin position="137"/>
        <end position="375"/>
    </location>
</feature>
<dbReference type="InterPro" id="IPR013525">
    <property type="entry name" value="ABC2_TM"/>
</dbReference>
<evidence type="ECO:0000256" key="2">
    <source>
        <dbReference type="ARBA" id="ARBA00007783"/>
    </source>
</evidence>
<comment type="subcellular location">
    <subcellularLocation>
        <location evidence="1">Cell membrane</location>
        <topology evidence="1">Multi-pass membrane protein</topology>
    </subcellularLocation>
</comment>
<feature type="transmembrane region" description="Helical" evidence="8">
    <location>
        <begin position="182"/>
        <end position="205"/>
    </location>
</feature>
<feature type="transmembrane region" description="Helical" evidence="8">
    <location>
        <begin position="21"/>
        <end position="42"/>
    </location>
</feature>